<dbReference type="PANTHER" id="PTHR32133">
    <property type="entry name" value="OS07G0120400 PROTEIN"/>
    <property type="match status" value="1"/>
</dbReference>
<evidence type="ECO:0000313" key="3">
    <source>
        <dbReference type="EMBL" id="KAK1686150.1"/>
    </source>
</evidence>
<organism evidence="3 4">
    <name type="scientific">Lolium multiflorum</name>
    <name type="common">Italian ryegrass</name>
    <name type="synonym">Lolium perenne subsp. multiflorum</name>
    <dbReference type="NCBI Taxonomy" id="4521"/>
    <lineage>
        <taxon>Eukaryota</taxon>
        <taxon>Viridiplantae</taxon>
        <taxon>Streptophyta</taxon>
        <taxon>Embryophyta</taxon>
        <taxon>Tracheophyta</taxon>
        <taxon>Spermatophyta</taxon>
        <taxon>Magnoliopsida</taxon>
        <taxon>Liliopsida</taxon>
        <taxon>Poales</taxon>
        <taxon>Poaceae</taxon>
        <taxon>BOP clade</taxon>
        <taxon>Pooideae</taxon>
        <taxon>Poodae</taxon>
        <taxon>Poeae</taxon>
        <taxon>Poeae Chloroplast Group 2 (Poeae type)</taxon>
        <taxon>Loliodinae</taxon>
        <taxon>Loliinae</taxon>
        <taxon>Lolium</taxon>
    </lineage>
</organism>
<feature type="domain" description="F-box" evidence="1">
    <location>
        <begin position="20"/>
        <end position="58"/>
    </location>
</feature>
<name>A0AAD8TN21_LOLMU</name>
<evidence type="ECO:0000259" key="2">
    <source>
        <dbReference type="Pfam" id="PF23635"/>
    </source>
</evidence>
<evidence type="ECO:0000313" key="4">
    <source>
        <dbReference type="Proteomes" id="UP001231189"/>
    </source>
</evidence>
<dbReference type="Pfam" id="PF00646">
    <property type="entry name" value="F-box"/>
    <property type="match status" value="1"/>
</dbReference>
<dbReference type="Gene3D" id="1.20.1280.50">
    <property type="match status" value="1"/>
</dbReference>
<evidence type="ECO:0008006" key="5">
    <source>
        <dbReference type="Google" id="ProtNLM"/>
    </source>
</evidence>
<dbReference type="PANTHER" id="PTHR32133:SF320">
    <property type="entry name" value="F-BOX DOMAIN-CONTAINING PROTEIN"/>
    <property type="match status" value="1"/>
</dbReference>
<sequence length="397" mass="44646">MSSPRCRPRSPAVKTPLEDDDLLSEILLRLPPRPSSLPRASLVYKRWHGLASDPGFFRRFRRHHRRSPPLLGLFDKHDVTFVPTLEAPDRVPPGRFSLQPGDGDRFMSLGCRHGLVLIVNFTPRQMLVWDPVTGDQHRLTIPPGIAAHAEKTIINGAVLRTGAHFQVVLTVADNQDKQRRRALACVYSSETGFWGDLISTPLPLGVPRSDHPIFQDFAKVSTLVFTGNPAVLAGNSLYWVLAGNFQGILEFDLGKQSLAVIRVPLHMLENGHFWNMRAEGGSLGLLFWTDTSIQLWKRKTDCDGVASWALARTIELDKLLSLESQQVSVIILGYAEENNVLFLWTRGILYMVHLESLQFKKLCETRCLSHYHPFESVYTSETSIGDEHDAADLLQQT</sequence>
<dbReference type="InterPro" id="IPR036047">
    <property type="entry name" value="F-box-like_dom_sf"/>
</dbReference>
<comment type="caution">
    <text evidence="3">The sequence shown here is derived from an EMBL/GenBank/DDBJ whole genome shotgun (WGS) entry which is preliminary data.</text>
</comment>
<evidence type="ECO:0000259" key="1">
    <source>
        <dbReference type="Pfam" id="PF00646"/>
    </source>
</evidence>
<dbReference type="AlphaFoldDB" id="A0AAD8TN21"/>
<feature type="domain" description="F-box protein AT5G49610-like beta-propeller" evidence="2">
    <location>
        <begin position="110"/>
        <end position="375"/>
    </location>
</feature>
<gene>
    <name evidence="3" type="ORF">QYE76_046998</name>
</gene>
<dbReference type="InterPro" id="IPR001810">
    <property type="entry name" value="F-box_dom"/>
</dbReference>
<reference evidence="3" key="1">
    <citation type="submission" date="2023-07" db="EMBL/GenBank/DDBJ databases">
        <title>A chromosome-level genome assembly of Lolium multiflorum.</title>
        <authorList>
            <person name="Chen Y."/>
            <person name="Copetti D."/>
            <person name="Kolliker R."/>
            <person name="Studer B."/>
        </authorList>
    </citation>
    <scope>NUCLEOTIDE SEQUENCE</scope>
    <source>
        <strain evidence="3">02402/16</strain>
        <tissue evidence="3">Leaf</tissue>
    </source>
</reference>
<dbReference type="EMBL" id="JAUUTY010000002">
    <property type="protein sequence ID" value="KAK1686150.1"/>
    <property type="molecule type" value="Genomic_DNA"/>
</dbReference>
<keyword evidence="4" id="KW-1185">Reference proteome</keyword>
<dbReference type="Pfam" id="PF23635">
    <property type="entry name" value="Beta-prop_AT5G49610-like"/>
    <property type="match status" value="1"/>
</dbReference>
<protein>
    <recommendedName>
        <fullName evidence="5">F-box domain-containing protein</fullName>
    </recommendedName>
</protein>
<accession>A0AAD8TN21</accession>
<dbReference type="SUPFAM" id="SSF81383">
    <property type="entry name" value="F-box domain"/>
    <property type="match status" value="1"/>
</dbReference>
<dbReference type="Proteomes" id="UP001231189">
    <property type="component" value="Unassembled WGS sequence"/>
</dbReference>
<proteinExistence type="predicted"/>
<dbReference type="InterPro" id="IPR056594">
    <property type="entry name" value="AT5G49610-like_b-prop"/>
</dbReference>